<dbReference type="InterPro" id="IPR051544">
    <property type="entry name" value="TPS_OM_transporter"/>
</dbReference>
<evidence type="ECO:0000256" key="3">
    <source>
        <dbReference type="ARBA" id="ARBA00023237"/>
    </source>
</evidence>
<feature type="domain" description="Polypeptide-transport-associated ShlB-type" evidence="6">
    <location>
        <begin position="73"/>
        <end position="146"/>
    </location>
</feature>
<keyword evidence="3" id="KW-0998">Cell outer membrane</keyword>
<dbReference type="PANTHER" id="PTHR34597">
    <property type="entry name" value="SLR1661 PROTEIN"/>
    <property type="match status" value="1"/>
</dbReference>
<name>A0A1P8UF58_9GAMM</name>
<dbReference type="Pfam" id="PF03865">
    <property type="entry name" value="ShlB"/>
    <property type="match status" value="1"/>
</dbReference>
<dbReference type="Proteomes" id="UP000243807">
    <property type="component" value="Chromosome"/>
</dbReference>
<feature type="domain" description="Haemolysin activator HlyB C-terminal" evidence="5">
    <location>
        <begin position="209"/>
        <end position="499"/>
    </location>
</feature>
<evidence type="ECO:0000256" key="4">
    <source>
        <dbReference type="SAM" id="SignalP"/>
    </source>
</evidence>
<feature type="chain" id="PRO_5013315370" description="POTRA domain-containing protein" evidence="4">
    <location>
        <begin position="31"/>
        <end position="561"/>
    </location>
</feature>
<organism evidence="7 8">
    <name type="scientific">Acidihalobacter ferrooxydans</name>
    <dbReference type="NCBI Taxonomy" id="1765967"/>
    <lineage>
        <taxon>Bacteria</taxon>
        <taxon>Pseudomonadati</taxon>
        <taxon>Pseudomonadota</taxon>
        <taxon>Gammaproteobacteria</taxon>
        <taxon>Chromatiales</taxon>
        <taxon>Ectothiorhodospiraceae</taxon>
        <taxon>Acidihalobacter</taxon>
    </lineage>
</organism>
<dbReference type="RefSeq" id="WP_076836088.1">
    <property type="nucleotide sequence ID" value="NZ_CP019434.1"/>
</dbReference>
<dbReference type="GO" id="GO:0046819">
    <property type="term" value="P:protein secretion by the type V secretion system"/>
    <property type="evidence" value="ECO:0007669"/>
    <property type="project" value="TreeGrafter"/>
</dbReference>
<dbReference type="STRING" id="1765967.BW247_04650"/>
<dbReference type="Gene3D" id="3.10.20.310">
    <property type="entry name" value="membrane protein fhac"/>
    <property type="match status" value="1"/>
</dbReference>
<keyword evidence="4" id="KW-0732">Signal</keyword>
<dbReference type="InterPro" id="IPR013686">
    <property type="entry name" value="Polypept-transport_assoc_ShlB"/>
</dbReference>
<proteinExistence type="predicted"/>
<evidence type="ECO:0000256" key="1">
    <source>
        <dbReference type="ARBA" id="ARBA00022452"/>
    </source>
</evidence>
<dbReference type="InterPro" id="IPR006311">
    <property type="entry name" value="TAT_signal"/>
</dbReference>
<keyword evidence="1" id="KW-0472">Membrane</keyword>
<evidence type="ECO:0000259" key="6">
    <source>
        <dbReference type="Pfam" id="PF08479"/>
    </source>
</evidence>
<evidence type="ECO:0000313" key="7">
    <source>
        <dbReference type="EMBL" id="APZ42465.1"/>
    </source>
</evidence>
<evidence type="ECO:0008006" key="9">
    <source>
        <dbReference type="Google" id="ProtNLM"/>
    </source>
</evidence>
<gene>
    <name evidence="7" type="ORF">BW247_04650</name>
</gene>
<dbReference type="PROSITE" id="PS51318">
    <property type="entry name" value="TAT"/>
    <property type="match status" value="1"/>
</dbReference>
<dbReference type="AlphaFoldDB" id="A0A1P8UF58"/>
<dbReference type="GO" id="GO:0098046">
    <property type="term" value="C:type V protein secretion system complex"/>
    <property type="evidence" value="ECO:0007669"/>
    <property type="project" value="TreeGrafter"/>
</dbReference>
<dbReference type="GO" id="GO:0008320">
    <property type="term" value="F:protein transmembrane transporter activity"/>
    <property type="evidence" value="ECO:0007669"/>
    <property type="project" value="TreeGrafter"/>
</dbReference>
<evidence type="ECO:0000256" key="2">
    <source>
        <dbReference type="ARBA" id="ARBA00022692"/>
    </source>
</evidence>
<feature type="signal peptide" evidence="4">
    <location>
        <begin position="1"/>
        <end position="30"/>
    </location>
</feature>
<protein>
    <recommendedName>
        <fullName evidence="9">POTRA domain-containing protein</fullName>
    </recommendedName>
</protein>
<dbReference type="InterPro" id="IPR005565">
    <property type="entry name" value="Hemolysn_activator_HlyB_C"/>
</dbReference>
<keyword evidence="2" id="KW-0812">Transmembrane</keyword>
<reference evidence="7 8" key="1">
    <citation type="submission" date="2017-01" db="EMBL/GenBank/DDBJ databases">
        <title>Draft sequence of Acidihalobacter ferrooxidans strain DSM 14175 (strain V8).</title>
        <authorList>
            <person name="Khaleque H.N."/>
            <person name="Ramsay J.P."/>
            <person name="Murphy R.J.T."/>
            <person name="Kaksonen A.H."/>
            <person name="Boxall N.J."/>
            <person name="Watkin E.L.J."/>
        </authorList>
    </citation>
    <scope>NUCLEOTIDE SEQUENCE [LARGE SCALE GENOMIC DNA]</scope>
    <source>
        <strain evidence="7 8">V8</strain>
    </source>
</reference>
<accession>A0A1P8UF58</accession>
<dbReference type="PANTHER" id="PTHR34597:SF1">
    <property type="entry name" value="HEME_HEMOPEXIN TRANSPORTER PROTEIN HUXB"/>
    <property type="match status" value="1"/>
</dbReference>
<keyword evidence="8" id="KW-1185">Reference proteome</keyword>
<keyword evidence="1" id="KW-1134">Transmembrane beta strand</keyword>
<dbReference type="EMBL" id="CP019434">
    <property type="protein sequence ID" value="APZ42465.1"/>
    <property type="molecule type" value="Genomic_DNA"/>
</dbReference>
<evidence type="ECO:0000313" key="8">
    <source>
        <dbReference type="Proteomes" id="UP000243807"/>
    </source>
</evidence>
<dbReference type="KEGG" id="afy:BW247_04650"/>
<sequence length="561" mass="59176">MSDLPRRRSTFALTALTAALLSALPLAAQAAAPTTGSVLKQTAPPPALPQPPGAVIAIPAPHSPALNSSVRLTVRTLRITGNTLLPAATLEHLAARVQGKTVTLKQLQQLAEQITALYHAHGHPLAYAYLPAQTVRHGVIEIAVIEPRYDRIDIQNHSHLKTEVARDTLGVHAGQYIAQRPLSRGLLLLSRTPGVRVAGTLVPGARPATSTLDVHLADEPRVRASLGADNYGNTYTGRGRATANIAVSDPFGYGSQFAVNGLTTESGLLHAGGFALLSPNLWNGLRLNLYGSRTVYRLGGPFADLGQSGQANQFGLSARYPLILQPGRLLQLNFDVQRTNTTQNTASTGQQRRSHIDRGSFGFSGALADQWGGVTYGGASVAYGQLVPGNAAAVAADTAAGTIGHFWVGQFNLGRRQPLPAQWQLTANLSGQIASRNLDGSQQFYLGGPNGVMSYPVGEAGGADGVLLRVRLGHALPLPARVPGQLRGTLLAQAGRVIVDRFPAPGTHNRLDRAGVGVGLTYAWNTRLNARLSYVHQVGPAQATAGPDHQGEIWAGLNVNF</sequence>
<dbReference type="Gene3D" id="2.40.160.50">
    <property type="entry name" value="membrane protein fhac: a member of the omp85/tpsb transporter family"/>
    <property type="match status" value="1"/>
</dbReference>
<dbReference type="Pfam" id="PF08479">
    <property type="entry name" value="POTRA_2"/>
    <property type="match status" value="1"/>
</dbReference>
<evidence type="ECO:0000259" key="5">
    <source>
        <dbReference type="Pfam" id="PF03865"/>
    </source>
</evidence>